<dbReference type="PANTHER" id="PTHR35400:SF3">
    <property type="entry name" value="SLL1072 PROTEIN"/>
    <property type="match status" value="1"/>
</dbReference>
<evidence type="ECO:0000259" key="1">
    <source>
        <dbReference type="Pfam" id="PF05685"/>
    </source>
</evidence>
<accession>A0A9W6VDE5</accession>
<keyword evidence="3" id="KW-1185">Reference proteome</keyword>
<dbReference type="PANTHER" id="PTHR35400">
    <property type="entry name" value="SLR1083 PROTEIN"/>
    <property type="match status" value="1"/>
</dbReference>
<sequence length="195" mass="21787">MTAMAVRATPFAGDPEQPFTVRDLEGMPDDGRRYELIDGMLVVSPAPGLRHQAVGYQLHHVLYEACPDDLFVVGAPFGVHFPDDEKNELQPDVLVGRFDDFTERDLPAAPVLAVEVLSPSTAIHDVNTKRAVYERMGVPSYWVIDPEKPSMRVFELDDDGRYQVIAKIADDEPFDAIKPFPVRIVLTDLLGRLAR</sequence>
<comment type="caution">
    <text evidence="2">The sequence shown here is derived from an EMBL/GenBank/DDBJ whole genome shotgun (WGS) entry which is preliminary data.</text>
</comment>
<dbReference type="SUPFAM" id="SSF52980">
    <property type="entry name" value="Restriction endonuclease-like"/>
    <property type="match status" value="1"/>
</dbReference>
<dbReference type="Pfam" id="PF05685">
    <property type="entry name" value="Uma2"/>
    <property type="match status" value="1"/>
</dbReference>
<evidence type="ECO:0000313" key="2">
    <source>
        <dbReference type="EMBL" id="GLY67223.1"/>
    </source>
</evidence>
<evidence type="ECO:0000313" key="3">
    <source>
        <dbReference type="Proteomes" id="UP001165136"/>
    </source>
</evidence>
<dbReference type="AlphaFoldDB" id="A0A9W6VDE5"/>
<dbReference type="Gene3D" id="3.90.1570.10">
    <property type="entry name" value="tt1808, chain A"/>
    <property type="match status" value="1"/>
</dbReference>
<dbReference type="Proteomes" id="UP001165136">
    <property type="component" value="Unassembled WGS sequence"/>
</dbReference>
<dbReference type="InterPro" id="IPR008538">
    <property type="entry name" value="Uma2"/>
</dbReference>
<dbReference type="RefSeq" id="WP_027946483.1">
    <property type="nucleotide sequence ID" value="NZ_BSTI01000007.1"/>
</dbReference>
<dbReference type="InterPro" id="IPR011335">
    <property type="entry name" value="Restrct_endonuc-II-like"/>
</dbReference>
<gene>
    <name evidence="2" type="ORF">Atai01_38420</name>
</gene>
<dbReference type="CDD" id="cd06260">
    <property type="entry name" value="DUF820-like"/>
    <property type="match status" value="1"/>
</dbReference>
<protein>
    <recommendedName>
        <fullName evidence="1">Putative restriction endonuclease domain-containing protein</fullName>
    </recommendedName>
</protein>
<name>A0A9W6VDE5_9PSEU</name>
<proteinExistence type="predicted"/>
<feature type="domain" description="Putative restriction endonuclease" evidence="1">
    <location>
        <begin position="24"/>
        <end position="167"/>
    </location>
</feature>
<dbReference type="EMBL" id="BSTI01000007">
    <property type="protein sequence ID" value="GLY67223.1"/>
    <property type="molecule type" value="Genomic_DNA"/>
</dbReference>
<dbReference type="InterPro" id="IPR012296">
    <property type="entry name" value="Nuclease_put_TT1808"/>
</dbReference>
<reference evidence="2" key="1">
    <citation type="submission" date="2023-03" db="EMBL/GenBank/DDBJ databases">
        <title>Amycolatopsis taiwanensis NBRC 103393.</title>
        <authorList>
            <person name="Ichikawa N."/>
            <person name="Sato H."/>
            <person name="Tonouchi N."/>
        </authorList>
    </citation>
    <scope>NUCLEOTIDE SEQUENCE</scope>
    <source>
        <strain evidence="2">NBRC 103393</strain>
    </source>
</reference>
<organism evidence="2 3">
    <name type="scientific">Amycolatopsis taiwanensis</name>
    <dbReference type="NCBI Taxonomy" id="342230"/>
    <lineage>
        <taxon>Bacteria</taxon>
        <taxon>Bacillati</taxon>
        <taxon>Actinomycetota</taxon>
        <taxon>Actinomycetes</taxon>
        <taxon>Pseudonocardiales</taxon>
        <taxon>Pseudonocardiaceae</taxon>
        <taxon>Amycolatopsis</taxon>
    </lineage>
</organism>